<sequence>MSESTLKDRVVRHSPSTGAGSPDVWGIYEPDTGSIQYICADPTTKKAALIDVVWNLDPKNCRFSTGSMDQVLDLVRDHGLTVEWVLDTHPHADHVMASAHLRDRTGAPAAIGNKVHDIARIWADLYNLPDAFDPARDFDRLLAPGETFRIGDLEARVMLSPGHTLGSITYVCGDAAFVHDTLMQPDVGTSRADFPGGNTEQLWDSIQAILALPPQTRLFVGHDYGTDDRKEPRWEATVAQHRAENRHVKDGTRREDWIRLRDDRDATLPLPDRILAALQINLRGGRLPAPEGDGHTYLKIPVNRFPAPQEKGKTMKEMVETARDRVGTIAPEQAAKAKSDNSLILDVREPGELDHDGRVSGALHIPRGLLESRADATAGTAEPQLTRMRGKGPVHVLCASGARAALAADTLKSMGYKAAVIEGGFQAWKARGLPVET</sequence>
<reference evidence="3 4" key="1">
    <citation type="submission" date="2019-02" db="EMBL/GenBank/DDBJ databases">
        <title>Paracoccus subflavus sp. nov., isolated from marine sediment of the Pacific Ocean.</title>
        <authorList>
            <person name="Zhang G."/>
        </authorList>
    </citation>
    <scope>NUCLEOTIDE SEQUENCE [LARGE SCALE GENOMIC DNA]</scope>
    <source>
        <strain evidence="3 4">GY0581</strain>
    </source>
</reference>
<keyword evidence="3" id="KW-0378">Hydrolase</keyword>
<dbReference type="InterPro" id="IPR001279">
    <property type="entry name" value="Metallo-B-lactamas"/>
</dbReference>
<protein>
    <submittedName>
        <fullName evidence="3">MBL fold metallo-hydrolase</fullName>
    </submittedName>
</protein>
<dbReference type="SMART" id="SM00450">
    <property type="entry name" value="RHOD"/>
    <property type="match status" value="1"/>
</dbReference>
<dbReference type="Gene3D" id="3.60.15.10">
    <property type="entry name" value="Ribonuclease Z/Hydroxyacylglutathione hydrolase-like"/>
    <property type="match status" value="1"/>
</dbReference>
<dbReference type="Gene3D" id="3.40.250.10">
    <property type="entry name" value="Rhodanese-like domain"/>
    <property type="match status" value="1"/>
</dbReference>
<dbReference type="InterPro" id="IPR036873">
    <property type="entry name" value="Rhodanese-like_dom_sf"/>
</dbReference>
<dbReference type="SMART" id="SM00849">
    <property type="entry name" value="Lactamase_B"/>
    <property type="match status" value="1"/>
</dbReference>
<dbReference type="InterPro" id="IPR001763">
    <property type="entry name" value="Rhodanese-like_dom"/>
</dbReference>
<dbReference type="OrthoDB" id="9784009at2"/>
<dbReference type="EMBL" id="SISK01000013">
    <property type="protein sequence ID" value="TBN37513.1"/>
    <property type="molecule type" value="Genomic_DNA"/>
</dbReference>
<gene>
    <name evidence="3" type="ORF">EYE42_14375</name>
</gene>
<keyword evidence="1" id="KW-0479">Metal-binding</keyword>
<dbReference type="Pfam" id="PF00753">
    <property type="entry name" value="Lactamase_B"/>
    <property type="match status" value="1"/>
</dbReference>
<dbReference type="GO" id="GO:0046872">
    <property type="term" value="F:metal ion binding"/>
    <property type="evidence" value="ECO:0007669"/>
    <property type="project" value="UniProtKB-KW"/>
</dbReference>
<evidence type="ECO:0000256" key="1">
    <source>
        <dbReference type="ARBA" id="ARBA00022723"/>
    </source>
</evidence>
<dbReference type="CDD" id="cd07724">
    <property type="entry name" value="POD-like_MBL-fold"/>
    <property type="match status" value="1"/>
</dbReference>
<dbReference type="Proteomes" id="UP000293520">
    <property type="component" value="Unassembled WGS sequence"/>
</dbReference>
<dbReference type="GO" id="GO:0006749">
    <property type="term" value="P:glutathione metabolic process"/>
    <property type="evidence" value="ECO:0007669"/>
    <property type="project" value="InterPro"/>
</dbReference>
<dbReference type="GO" id="GO:0050313">
    <property type="term" value="F:sulfur dioxygenase activity"/>
    <property type="evidence" value="ECO:0007669"/>
    <property type="project" value="InterPro"/>
</dbReference>
<evidence type="ECO:0000313" key="4">
    <source>
        <dbReference type="Proteomes" id="UP000293520"/>
    </source>
</evidence>
<dbReference type="AlphaFoldDB" id="A0A4Q9G1M6"/>
<dbReference type="GO" id="GO:0070813">
    <property type="term" value="P:hydrogen sulfide metabolic process"/>
    <property type="evidence" value="ECO:0007669"/>
    <property type="project" value="TreeGrafter"/>
</dbReference>
<dbReference type="SUPFAM" id="SSF52821">
    <property type="entry name" value="Rhodanese/Cell cycle control phosphatase"/>
    <property type="match status" value="1"/>
</dbReference>
<dbReference type="Pfam" id="PF00581">
    <property type="entry name" value="Rhodanese"/>
    <property type="match status" value="1"/>
</dbReference>
<comment type="caution">
    <text evidence="3">The sequence shown here is derived from an EMBL/GenBank/DDBJ whole genome shotgun (WGS) entry which is preliminary data.</text>
</comment>
<dbReference type="InterPro" id="IPR036866">
    <property type="entry name" value="RibonucZ/Hydroxyglut_hydro"/>
</dbReference>
<accession>A0A4Q9G1M6</accession>
<feature type="domain" description="Rhodanese" evidence="2">
    <location>
        <begin position="338"/>
        <end position="437"/>
    </location>
</feature>
<dbReference type="PANTHER" id="PTHR43084">
    <property type="entry name" value="PERSULFIDE DIOXYGENASE ETHE1"/>
    <property type="match status" value="1"/>
</dbReference>
<organism evidence="3 4">
    <name type="scientific">Paracoccus subflavus</name>
    <dbReference type="NCBI Taxonomy" id="2528244"/>
    <lineage>
        <taxon>Bacteria</taxon>
        <taxon>Pseudomonadati</taxon>
        <taxon>Pseudomonadota</taxon>
        <taxon>Alphaproteobacteria</taxon>
        <taxon>Rhodobacterales</taxon>
        <taxon>Paracoccaceae</taxon>
        <taxon>Paracoccus</taxon>
    </lineage>
</organism>
<dbReference type="InterPro" id="IPR044528">
    <property type="entry name" value="POD-like_MBL-fold"/>
</dbReference>
<dbReference type="SUPFAM" id="SSF56281">
    <property type="entry name" value="Metallo-hydrolase/oxidoreductase"/>
    <property type="match status" value="1"/>
</dbReference>
<name>A0A4Q9G1M6_9RHOB</name>
<keyword evidence="4" id="KW-1185">Reference proteome</keyword>
<evidence type="ECO:0000313" key="3">
    <source>
        <dbReference type="EMBL" id="TBN37513.1"/>
    </source>
</evidence>
<evidence type="ECO:0000259" key="2">
    <source>
        <dbReference type="PROSITE" id="PS50206"/>
    </source>
</evidence>
<dbReference type="PANTHER" id="PTHR43084:SF1">
    <property type="entry name" value="PERSULFIDE DIOXYGENASE ETHE1, MITOCHONDRIAL"/>
    <property type="match status" value="1"/>
</dbReference>
<dbReference type="PROSITE" id="PS50206">
    <property type="entry name" value="RHODANESE_3"/>
    <property type="match status" value="1"/>
</dbReference>
<proteinExistence type="predicted"/>
<dbReference type="GO" id="GO:0016787">
    <property type="term" value="F:hydrolase activity"/>
    <property type="evidence" value="ECO:0007669"/>
    <property type="project" value="UniProtKB-KW"/>
</dbReference>
<dbReference type="InterPro" id="IPR051682">
    <property type="entry name" value="Mito_Persulfide_Diox"/>
</dbReference>